<evidence type="ECO:0000256" key="5">
    <source>
        <dbReference type="ARBA" id="ARBA00022833"/>
    </source>
</evidence>
<accession>A0A4S4LDW5</accession>
<dbReference type="PANTHER" id="PTHR42978">
    <property type="entry name" value="QUORUM-QUENCHING LACTONASE YTNP-RELATED-RELATED"/>
    <property type="match status" value="1"/>
</dbReference>
<keyword evidence="5" id="KW-0862">Zinc</keyword>
<dbReference type="EMBL" id="SGPK01000046">
    <property type="protein sequence ID" value="THH10032.1"/>
    <property type="molecule type" value="Genomic_DNA"/>
</dbReference>
<dbReference type="Gene3D" id="3.60.15.10">
    <property type="entry name" value="Ribonuclease Z/Hydroxyacylglutathione hydrolase-like"/>
    <property type="match status" value="1"/>
</dbReference>
<name>A0A4S4LDW5_9AGAM</name>
<dbReference type="Pfam" id="PF00753">
    <property type="entry name" value="Lactamase_B"/>
    <property type="match status" value="1"/>
</dbReference>
<keyword evidence="4" id="KW-0378">Hydrolase</keyword>
<dbReference type="OrthoDB" id="10250730at2759"/>
<keyword evidence="3" id="KW-0479">Metal-binding</keyword>
<dbReference type="Proteomes" id="UP000308199">
    <property type="component" value="Unassembled WGS sequence"/>
</dbReference>
<evidence type="ECO:0000313" key="8">
    <source>
        <dbReference type="Proteomes" id="UP000308199"/>
    </source>
</evidence>
<dbReference type="InterPro" id="IPR051013">
    <property type="entry name" value="MBL_superfamily_lactonases"/>
</dbReference>
<evidence type="ECO:0000256" key="2">
    <source>
        <dbReference type="ARBA" id="ARBA00007749"/>
    </source>
</evidence>
<dbReference type="SMART" id="SM00849">
    <property type="entry name" value="Lactamase_B"/>
    <property type="match status" value="1"/>
</dbReference>
<dbReference type="AlphaFoldDB" id="A0A4S4LDW5"/>
<dbReference type="InterPro" id="IPR001279">
    <property type="entry name" value="Metallo-B-lactamas"/>
</dbReference>
<feature type="domain" description="Metallo-beta-lactamase" evidence="6">
    <location>
        <begin position="49"/>
        <end position="273"/>
    </location>
</feature>
<comment type="caution">
    <text evidence="7">The sequence shown here is derived from an EMBL/GenBank/DDBJ whole genome shotgun (WGS) entry which is preliminary data.</text>
</comment>
<reference evidence="7 8" key="1">
    <citation type="submission" date="2019-02" db="EMBL/GenBank/DDBJ databases">
        <title>Genome sequencing of the rare red list fungi Phellinidium pouzarii.</title>
        <authorList>
            <person name="Buettner E."/>
            <person name="Kellner H."/>
        </authorList>
    </citation>
    <scope>NUCLEOTIDE SEQUENCE [LARGE SCALE GENOMIC DNA]</scope>
    <source>
        <strain evidence="7 8">DSM 108285</strain>
    </source>
</reference>
<evidence type="ECO:0000313" key="7">
    <source>
        <dbReference type="EMBL" id="THH10032.1"/>
    </source>
</evidence>
<dbReference type="GO" id="GO:0016787">
    <property type="term" value="F:hydrolase activity"/>
    <property type="evidence" value="ECO:0007669"/>
    <property type="project" value="UniProtKB-KW"/>
</dbReference>
<dbReference type="InterPro" id="IPR036866">
    <property type="entry name" value="RibonucZ/Hydroxyglut_hydro"/>
</dbReference>
<evidence type="ECO:0000256" key="1">
    <source>
        <dbReference type="ARBA" id="ARBA00001947"/>
    </source>
</evidence>
<dbReference type="PANTHER" id="PTHR42978:SF2">
    <property type="entry name" value="102 KBASES UNSTABLE REGION: FROM 1 TO 119443"/>
    <property type="match status" value="1"/>
</dbReference>
<dbReference type="CDD" id="cd07730">
    <property type="entry name" value="metallo-hydrolase-like_MBL-fold"/>
    <property type="match status" value="1"/>
</dbReference>
<organism evidence="7 8">
    <name type="scientific">Phellinidium pouzarii</name>
    <dbReference type="NCBI Taxonomy" id="167371"/>
    <lineage>
        <taxon>Eukaryota</taxon>
        <taxon>Fungi</taxon>
        <taxon>Dikarya</taxon>
        <taxon>Basidiomycota</taxon>
        <taxon>Agaricomycotina</taxon>
        <taxon>Agaricomycetes</taxon>
        <taxon>Hymenochaetales</taxon>
        <taxon>Hymenochaetaceae</taxon>
        <taxon>Phellinidium</taxon>
    </lineage>
</organism>
<proteinExistence type="inferred from homology"/>
<gene>
    <name evidence="7" type="ORF">EW145_g1592</name>
</gene>
<keyword evidence="8" id="KW-1185">Reference proteome</keyword>
<dbReference type="SUPFAM" id="SSF56281">
    <property type="entry name" value="Metallo-hydrolase/oxidoreductase"/>
    <property type="match status" value="1"/>
</dbReference>
<evidence type="ECO:0000259" key="6">
    <source>
        <dbReference type="SMART" id="SM00849"/>
    </source>
</evidence>
<protein>
    <recommendedName>
        <fullName evidence="6">Metallo-beta-lactamase domain-containing protein</fullName>
    </recommendedName>
</protein>
<dbReference type="GO" id="GO:0046872">
    <property type="term" value="F:metal ion binding"/>
    <property type="evidence" value="ECO:0007669"/>
    <property type="project" value="UniProtKB-KW"/>
</dbReference>
<evidence type="ECO:0000256" key="3">
    <source>
        <dbReference type="ARBA" id="ARBA00022723"/>
    </source>
</evidence>
<sequence length="295" mass="32880">MSQANINPLPPSLPDQAYCEVSALEGGIIQAVCHLYVTTAKEGEKYTAPSLAFLIIHAKTRAHLLFDLGVRHDLENYIDPVKQRVKLFSAQAPQDVSASLKKGGLRPEDITHVCLSHCHWDHVGNPALFSSARFIVGGESRTLFQPGYPDNPKSVFPANLLPEDRTDFLNTNDDTWKPIGPFPNAFDYFGDGSLYIVDAPGHLPGHMNILARTSPDGGWIYLAGDSAHDWRLLRGQGDIPDGHTEYNKEQSAETMRRISELMTLSRVRVILTHDNEFYEENKEGDAYWPGKIKSL</sequence>
<evidence type="ECO:0000256" key="4">
    <source>
        <dbReference type="ARBA" id="ARBA00022801"/>
    </source>
</evidence>
<comment type="similarity">
    <text evidence="2">Belongs to the metallo-beta-lactamase superfamily.</text>
</comment>
<comment type="cofactor">
    <cofactor evidence="1">
        <name>Zn(2+)</name>
        <dbReference type="ChEBI" id="CHEBI:29105"/>
    </cofactor>
</comment>